<evidence type="ECO:0000313" key="7">
    <source>
        <dbReference type="Proteomes" id="UP001596411"/>
    </source>
</evidence>
<dbReference type="InterPro" id="IPR029058">
    <property type="entry name" value="AB_hydrolase_fold"/>
</dbReference>
<keyword evidence="2" id="KW-0378">Hydrolase</keyword>
<proteinExistence type="predicted"/>
<keyword evidence="7" id="KW-1185">Reference proteome</keyword>
<reference evidence="7" key="1">
    <citation type="journal article" date="2019" name="Int. J. Syst. Evol. Microbiol.">
        <title>The Global Catalogue of Microorganisms (GCM) 10K type strain sequencing project: providing services to taxonomists for standard genome sequencing and annotation.</title>
        <authorList>
            <consortium name="The Broad Institute Genomics Platform"/>
            <consortium name="The Broad Institute Genome Sequencing Center for Infectious Disease"/>
            <person name="Wu L."/>
            <person name="Ma J."/>
        </authorList>
    </citation>
    <scope>NUCLEOTIDE SEQUENCE [LARGE SCALE GENOMIC DNA]</scope>
    <source>
        <strain evidence="7">CGMCC 1.13666</strain>
    </source>
</reference>
<dbReference type="Gene3D" id="3.40.50.1820">
    <property type="entry name" value="alpha/beta hydrolase"/>
    <property type="match status" value="1"/>
</dbReference>
<feature type="domain" description="Peptidase S9 prolyl oligopeptidase catalytic" evidence="4">
    <location>
        <begin position="480"/>
        <end position="681"/>
    </location>
</feature>
<comment type="caution">
    <text evidence="6">The sequence shown here is derived from an EMBL/GenBank/DDBJ whole genome shotgun (WGS) entry which is preliminary data.</text>
</comment>
<dbReference type="Gene3D" id="2.130.10.120">
    <property type="entry name" value="Prolyl oligopeptidase, N-terminal domain"/>
    <property type="match status" value="1"/>
</dbReference>
<keyword evidence="1" id="KW-0645">Protease</keyword>
<feature type="domain" description="Peptidase S9A N-terminal" evidence="5">
    <location>
        <begin position="8"/>
        <end position="401"/>
    </location>
</feature>
<keyword evidence="3" id="KW-0720">Serine protease</keyword>
<dbReference type="PRINTS" id="PR00862">
    <property type="entry name" value="PROLIGOPTASE"/>
</dbReference>
<evidence type="ECO:0000256" key="3">
    <source>
        <dbReference type="ARBA" id="ARBA00022825"/>
    </source>
</evidence>
<protein>
    <submittedName>
        <fullName evidence="6">Prolyl oligopeptidase family protein</fullName>
    </submittedName>
</protein>
<dbReference type="EMBL" id="JBHSZP010000014">
    <property type="protein sequence ID" value="MFC7089372.1"/>
    <property type="molecule type" value="Genomic_DNA"/>
</dbReference>
<dbReference type="PANTHER" id="PTHR42881:SF13">
    <property type="entry name" value="PROLYL ENDOPEPTIDASE"/>
    <property type="match status" value="1"/>
</dbReference>
<accession>A0ABW2ETP3</accession>
<name>A0ABW2ETP3_9GAMM</name>
<sequence length="684" mass="76116">MAQSSDPHDPHRWLEAVDDPAALAWVREHNAETLAWLASDPDFEALRDDLLAILEADERIPFVVRRGPHYYNFWQDQAHPRGVWRRTPLAEYARPRPDWEVLIDLDALNAAEGENWVWHGAHCLRPRGEGEPWRHCLVNLSRGGADADVTREFDLVEKRWVEDGFHRPEAKGDLAWIDGDSVYAFTEVGEGSLTASGYPRQVRRWHRGTPLAQAPLCFEGEVDDLSVSAGVDDTPGFERHLIRRARAFYASELYLLDAAGMPRRLEVPDSARKGLYRQWLTLELREPWTLAGTTHAAGSLLVAELDAWLAGRREVRVLFTPEAGRSLADLTWTRHHLVLNVLEHVRNRLEVLTPGADGWRREPLAGVPEAGSLSVAAVDAEESDELFLVASDYLTPTTLHHGRVGEPLTPLKRAPALFAAEGIAVSQHFATSADGTRIPYFQVARRDLAPHGEHPTLLYGYGGFEVSLLPAYSPGVGRGWLSRGGVYVVANIRGGGEYGPDWHQAALKEKRPRAFEDFAAVAEDLIARGVTSPRRLGIQGGSNGGLLVGNMLVKYPRLFGAVVCQVPLLDMRRYHELLAGASWMAEYGDPDGDDWDAFLRDLSPYHNLDPAAAYPPTLLMTSTRDDRVHPGHARKMLARLRELGQPALYYENLEGGHGGAADNPQRARMQALAFTFLWQTLAAD</sequence>
<dbReference type="SUPFAM" id="SSF53474">
    <property type="entry name" value="alpha/beta-Hydrolases"/>
    <property type="match status" value="1"/>
</dbReference>
<dbReference type="RefSeq" id="WP_346060755.1">
    <property type="nucleotide sequence ID" value="NZ_BAAADR010000002.1"/>
</dbReference>
<dbReference type="InterPro" id="IPR001375">
    <property type="entry name" value="Peptidase_S9_cat"/>
</dbReference>
<evidence type="ECO:0000256" key="2">
    <source>
        <dbReference type="ARBA" id="ARBA00022801"/>
    </source>
</evidence>
<dbReference type="InterPro" id="IPR023302">
    <property type="entry name" value="Pept_S9A_N"/>
</dbReference>
<gene>
    <name evidence="6" type="ORF">ACFQH5_07410</name>
</gene>
<dbReference type="Pfam" id="PF02897">
    <property type="entry name" value="Peptidase_S9_N"/>
    <property type="match status" value="1"/>
</dbReference>
<dbReference type="Proteomes" id="UP001596411">
    <property type="component" value="Unassembled WGS sequence"/>
</dbReference>
<evidence type="ECO:0000256" key="1">
    <source>
        <dbReference type="ARBA" id="ARBA00022670"/>
    </source>
</evidence>
<dbReference type="PANTHER" id="PTHR42881">
    <property type="entry name" value="PROLYL ENDOPEPTIDASE"/>
    <property type="match status" value="1"/>
</dbReference>
<dbReference type="Pfam" id="PF00326">
    <property type="entry name" value="Peptidase_S9"/>
    <property type="match status" value="1"/>
</dbReference>
<dbReference type="SUPFAM" id="SSF50993">
    <property type="entry name" value="Peptidase/esterase 'gauge' domain"/>
    <property type="match status" value="1"/>
</dbReference>
<dbReference type="InterPro" id="IPR002470">
    <property type="entry name" value="Peptidase_S9A"/>
</dbReference>
<dbReference type="InterPro" id="IPR051167">
    <property type="entry name" value="Prolyl_oligopep/macrocyclase"/>
</dbReference>
<evidence type="ECO:0000313" key="6">
    <source>
        <dbReference type="EMBL" id="MFC7089372.1"/>
    </source>
</evidence>
<evidence type="ECO:0000259" key="5">
    <source>
        <dbReference type="Pfam" id="PF02897"/>
    </source>
</evidence>
<evidence type="ECO:0000259" key="4">
    <source>
        <dbReference type="Pfam" id="PF00326"/>
    </source>
</evidence>
<organism evidence="6 7">
    <name type="scientific">Halomonas salifodinae</name>
    <dbReference type="NCBI Taxonomy" id="438745"/>
    <lineage>
        <taxon>Bacteria</taxon>
        <taxon>Pseudomonadati</taxon>
        <taxon>Pseudomonadota</taxon>
        <taxon>Gammaproteobacteria</taxon>
        <taxon>Oceanospirillales</taxon>
        <taxon>Halomonadaceae</taxon>
        <taxon>Halomonas</taxon>
    </lineage>
</organism>